<dbReference type="CDD" id="cd11386">
    <property type="entry name" value="MCP_signal"/>
    <property type="match status" value="1"/>
</dbReference>
<name>K7YQK6_BDEBC</name>
<keyword evidence="4" id="KW-0812">Transmembrane</keyword>
<dbReference type="InterPro" id="IPR004089">
    <property type="entry name" value="MCPsignal_dom"/>
</dbReference>
<dbReference type="PRINTS" id="PR00260">
    <property type="entry name" value="CHEMTRNSDUCR"/>
</dbReference>
<dbReference type="STRING" id="1069642.Bdt_0113"/>
<dbReference type="InterPro" id="IPR051310">
    <property type="entry name" value="MCP_chemotaxis"/>
</dbReference>
<dbReference type="Proteomes" id="UP000010074">
    <property type="component" value="Chromosome"/>
</dbReference>
<keyword evidence="4" id="KW-1133">Transmembrane helix</keyword>
<dbReference type="Gene3D" id="1.10.287.950">
    <property type="entry name" value="Methyl-accepting chemotaxis protein"/>
    <property type="match status" value="1"/>
</dbReference>
<dbReference type="HOGENOM" id="CLU_000445_107_16_7"/>
<dbReference type="Pfam" id="PF12729">
    <property type="entry name" value="4HB_MCP_1"/>
    <property type="match status" value="1"/>
</dbReference>
<keyword evidence="4" id="KW-0472">Membrane</keyword>
<dbReference type="PROSITE" id="PS50111">
    <property type="entry name" value="CHEMOTAXIS_TRANSDUC_2"/>
    <property type="match status" value="1"/>
</dbReference>
<dbReference type="GO" id="GO:0007165">
    <property type="term" value="P:signal transduction"/>
    <property type="evidence" value="ECO:0007669"/>
    <property type="project" value="UniProtKB-KW"/>
</dbReference>
<dbReference type="GO" id="GO:0004888">
    <property type="term" value="F:transmembrane signaling receptor activity"/>
    <property type="evidence" value="ECO:0007669"/>
    <property type="project" value="InterPro"/>
</dbReference>
<dbReference type="EMBL" id="CP002930">
    <property type="protein sequence ID" value="AFX99822.1"/>
    <property type="molecule type" value="Genomic_DNA"/>
</dbReference>
<keyword evidence="1" id="KW-0145">Chemotaxis</keyword>
<dbReference type="PANTHER" id="PTHR43531">
    <property type="entry name" value="PROTEIN ICFG"/>
    <property type="match status" value="1"/>
</dbReference>
<feature type="transmembrane region" description="Helical" evidence="4">
    <location>
        <begin position="185"/>
        <end position="207"/>
    </location>
</feature>
<feature type="domain" description="Methyl-accepting transducer" evidence="5">
    <location>
        <begin position="226"/>
        <end position="455"/>
    </location>
</feature>
<dbReference type="OrthoDB" id="9763018at2"/>
<dbReference type="InterPro" id="IPR004090">
    <property type="entry name" value="Chemotax_Me-accpt_rcpt"/>
</dbReference>
<evidence type="ECO:0000313" key="7">
    <source>
        <dbReference type="Proteomes" id="UP000010074"/>
    </source>
</evidence>
<evidence type="ECO:0000313" key="6">
    <source>
        <dbReference type="EMBL" id="AFX99822.1"/>
    </source>
</evidence>
<gene>
    <name evidence="6" type="primary">mcp</name>
    <name evidence="6" type="ORF">Bdt_0113</name>
</gene>
<evidence type="ECO:0000256" key="1">
    <source>
        <dbReference type="ARBA" id="ARBA00022500"/>
    </source>
</evidence>
<evidence type="ECO:0000256" key="2">
    <source>
        <dbReference type="ARBA" id="ARBA00029447"/>
    </source>
</evidence>
<dbReference type="Pfam" id="PF00015">
    <property type="entry name" value="MCPsignal"/>
    <property type="match status" value="1"/>
</dbReference>
<accession>K7YQK6</accession>
<dbReference type="InterPro" id="IPR024478">
    <property type="entry name" value="HlyB_4HB_MCP"/>
</dbReference>
<dbReference type="SMART" id="SM00283">
    <property type="entry name" value="MA"/>
    <property type="match status" value="1"/>
</dbReference>
<dbReference type="SUPFAM" id="SSF58104">
    <property type="entry name" value="Methyl-accepting chemotaxis protein (MCP) signaling domain"/>
    <property type="match status" value="1"/>
</dbReference>
<evidence type="ECO:0000256" key="4">
    <source>
        <dbReference type="SAM" id="Phobius"/>
    </source>
</evidence>
<feature type="transmembrane region" description="Helical" evidence="4">
    <location>
        <begin position="6"/>
        <end position="27"/>
    </location>
</feature>
<dbReference type="KEGG" id="bbat:Bdt_0113"/>
<proteinExistence type="inferred from homology"/>
<dbReference type="PANTHER" id="PTHR43531:SF11">
    <property type="entry name" value="METHYL-ACCEPTING CHEMOTAXIS PROTEIN 3"/>
    <property type="match status" value="1"/>
</dbReference>
<dbReference type="GO" id="GO:0005886">
    <property type="term" value="C:plasma membrane"/>
    <property type="evidence" value="ECO:0007669"/>
    <property type="project" value="TreeGrafter"/>
</dbReference>
<dbReference type="PATRIC" id="fig|1069642.3.peg.109"/>
<evidence type="ECO:0000259" key="5">
    <source>
        <dbReference type="PROSITE" id="PS50111"/>
    </source>
</evidence>
<organism evidence="6 7">
    <name type="scientific">Bdellovibrio bacteriovorus str. Tiberius</name>
    <dbReference type="NCBI Taxonomy" id="1069642"/>
    <lineage>
        <taxon>Bacteria</taxon>
        <taxon>Pseudomonadati</taxon>
        <taxon>Bdellovibrionota</taxon>
        <taxon>Bdellovibrionia</taxon>
        <taxon>Bdellovibrionales</taxon>
        <taxon>Pseudobdellovibrionaceae</taxon>
        <taxon>Bdellovibrio</taxon>
    </lineage>
</organism>
<comment type="similarity">
    <text evidence="2">Belongs to the methyl-accepting chemotaxis (MCP) protein family.</text>
</comment>
<protein>
    <submittedName>
        <fullName evidence="6">Chemotaxis protein</fullName>
    </submittedName>
</protein>
<sequence>MNQLSLKGRFLMVTGLLMAIALITNLLSLDRLRFQNKVTGEIGEVWLPAVSKAADLNINLANYRKLEFNLLATQSTDERTQILDEMDSLLGNITIYSKVLDPLLTTDDLRKTYEEFLAGWEAYQEESEKFKAAVDQENEKLAEEILQGTSNAQYTKAYDSLKKLTDDSYMAGVTNAENVAKNFKLTIYILAATIGISLLLGLLVSIWNIRKVQKSLNLVAGGLDESSSTIRNRATELVTSSDQISSSSTSTAASLEEIVASMEELTATVRQNSLNSTQAADISIEGQRSVDEGQKKLELLVQVISEISNNSKKIEEILTMIDDIAFQTNLLALNAAVEAARAGEQGKGFAVVADAVRALAQKSAGAAKEISGLIHEATEKSKQGVNLAAESESALKVIVQNTRKVSELIQTVAQGSHEQSQGIEQMNKALTEIDQSLQGVASSMGAVTGSTEDMQTQSEELHKMMCELHILVGHKEDINKENETKHGPEEIESAI</sequence>
<evidence type="ECO:0000256" key="3">
    <source>
        <dbReference type="PROSITE-ProRule" id="PRU00284"/>
    </source>
</evidence>
<reference evidence="6 7" key="1">
    <citation type="journal article" date="2012" name="BMC Genomics">
        <title>Genome analysis of a simultaneously predatory and prey-independent, novel Bdellovibrio bacteriovorus from the River Tiber, supports in silico predictions of both ancient and recent lateral gene transfer from diverse bacteria.</title>
        <authorList>
            <person name="Hobley L."/>
            <person name="Lerner T.R."/>
            <person name="Williams L.E."/>
            <person name="Lambert C."/>
            <person name="Till R."/>
            <person name="Milner D.S."/>
            <person name="Basford S.M."/>
            <person name="Capeness M.J."/>
            <person name="Fenton A.K."/>
            <person name="Atterbury R.J."/>
            <person name="Harris M.A."/>
            <person name="Sockett R.E."/>
        </authorList>
    </citation>
    <scope>NUCLEOTIDE SEQUENCE [LARGE SCALE GENOMIC DNA]</scope>
    <source>
        <strain evidence="6 7">Tiberius</strain>
    </source>
</reference>
<dbReference type="GO" id="GO:0006935">
    <property type="term" value="P:chemotaxis"/>
    <property type="evidence" value="ECO:0007669"/>
    <property type="project" value="UniProtKB-KW"/>
</dbReference>
<dbReference type="AlphaFoldDB" id="K7YQK6"/>
<keyword evidence="3" id="KW-0807">Transducer</keyword>